<sequence>MAYCCGMLRQRHINKAQCVNLHVGSEVKLQLLDWCPCYPGKADARNPKAAGRHLVAVNLLIASNFLSPTPRVTHTPVLFQATSEVQPVAFTLYISKHSTSESVPYHARRAS</sequence>
<dbReference type="KEGG" id="pgr:PGTG_15290"/>
<protein>
    <submittedName>
        <fullName evidence="1">Uncharacterized protein</fullName>
    </submittedName>
</protein>
<evidence type="ECO:0000313" key="1">
    <source>
        <dbReference type="EMBL" id="EFP89448.1"/>
    </source>
</evidence>
<name>E3KYQ2_PUCGT</name>
<reference evidence="2" key="2">
    <citation type="journal article" date="2011" name="Proc. Natl. Acad. Sci. U.S.A.">
        <title>Obligate biotrophy features unraveled by the genomic analysis of rust fungi.</title>
        <authorList>
            <person name="Duplessis S."/>
            <person name="Cuomo C.A."/>
            <person name="Lin Y.-C."/>
            <person name="Aerts A."/>
            <person name="Tisserant E."/>
            <person name="Veneault-Fourrey C."/>
            <person name="Joly D.L."/>
            <person name="Hacquard S."/>
            <person name="Amselem J."/>
            <person name="Cantarel B.L."/>
            <person name="Chiu R."/>
            <person name="Coutinho P.M."/>
            <person name="Feau N."/>
            <person name="Field M."/>
            <person name="Frey P."/>
            <person name="Gelhaye E."/>
            <person name="Goldberg J."/>
            <person name="Grabherr M.G."/>
            <person name="Kodira C.D."/>
            <person name="Kohler A."/>
            <person name="Kuees U."/>
            <person name="Lindquist E.A."/>
            <person name="Lucas S.M."/>
            <person name="Mago R."/>
            <person name="Mauceli E."/>
            <person name="Morin E."/>
            <person name="Murat C."/>
            <person name="Pangilinan J.L."/>
            <person name="Park R."/>
            <person name="Pearson M."/>
            <person name="Quesneville H."/>
            <person name="Rouhier N."/>
            <person name="Sakthikumar S."/>
            <person name="Salamov A.A."/>
            <person name="Schmutz J."/>
            <person name="Selles B."/>
            <person name="Shapiro H."/>
            <person name="Tanguay P."/>
            <person name="Tuskan G.A."/>
            <person name="Henrissat B."/>
            <person name="Van de Peer Y."/>
            <person name="Rouze P."/>
            <person name="Ellis J.G."/>
            <person name="Dodds P.N."/>
            <person name="Schein J.E."/>
            <person name="Zhong S."/>
            <person name="Hamelin R.C."/>
            <person name="Grigoriev I.V."/>
            <person name="Szabo L.J."/>
            <person name="Martin F."/>
        </authorList>
    </citation>
    <scope>NUCLEOTIDE SEQUENCE [LARGE SCALE GENOMIC DNA]</scope>
    <source>
        <strain evidence="2">CRL 75-36-700-3 / race SCCL</strain>
    </source>
</reference>
<proteinExistence type="predicted"/>
<dbReference type="VEuPathDB" id="FungiDB:PGTG_15290"/>
<dbReference type="RefSeq" id="XP_003333867.1">
    <property type="nucleotide sequence ID" value="XM_003333819.1"/>
</dbReference>
<dbReference type="Proteomes" id="UP000008783">
    <property type="component" value="Unassembled WGS sequence"/>
</dbReference>
<dbReference type="AlphaFoldDB" id="E3KYQ2"/>
<accession>E3KYQ2</accession>
<evidence type="ECO:0000313" key="2">
    <source>
        <dbReference type="Proteomes" id="UP000008783"/>
    </source>
</evidence>
<organism evidence="1 2">
    <name type="scientific">Puccinia graminis f. sp. tritici (strain CRL 75-36-700-3 / race SCCL)</name>
    <name type="common">Black stem rust fungus</name>
    <dbReference type="NCBI Taxonomy" id="418459"/>
    <lineage>
        <taxon>Eukaryota</taxon>
        <taxon>Fungi</taxon>
        <taxon>Dikarya</taxon>
        <taxon>Basidiomycota</taxon>
        <taxon>Pucciniomycotina</taxon>
        <taxon>Pucciniomycetes</taxon>
        <taxon>Pucciniales</taxon>
        <taxon>Pucciniaceae</taxon>
        <taxon>Puccinia</taxon>
    </lineage>
</organism>
<dbReference type="OrthoDB" id="2505969at2759"/>
<reference key="1">
    <citation type="submission" date="2007-01" db="EMBL/GenBank/DDBJ databases">
        <title>The Genome Sequence of Puccinia graminis f. sp. tritici Strain CRL 75-36-700-3.</title>
        <authorList>
            <consortium name="The Broad Institute Genome Sequencing Platform"/>
            <person name="Birren B."/>
            <person name="Lander E."/>
            <person name="Galagan J."/>
            <person name="Nusbaum C."/>
            <person name="Devon K."/>
            <person name="Cuomo C."/>
            <person name="Jaffe D."/>
            <person name="Butler J."/>
            <person name="Alvarez P."/>
            <person name="Gnerre S."/>
            <person name="Grabherr M."/>
            <person name="Mauceli E."/>
            <person name="Brockman W."/>
            <person name="Young S."/>
            <person name="LaButti K."/>
            <person name="Sykes S."/>
            <person name="DeCaprio D."/>
            <person name="Crawford M."/>
            <person name="Koehrsen M."/>
            <person name="Engels R."/>
            <person name="Montgomery P."/>
            <person name="Pearson M."/>
            <person name="Howarth C."/>
            <person name="Larson L."/>
            <person name="White J."/>
            <person name="Zeng Q."/>
            <person name="Kodira C."/>
            <person name="Yandava C."/>
            <person name="Alvarado L."/>
            <person name="O'Leary S."/>
            <person name="Szabo L."/>
            <person name="Dean R."/>
            <person name="Schein J."/>
        </authorList>
    </citation>
    <scope>NUCLEOTIDE SEQUENCE</scope>
    <source>
        <strain>CRL 75-36-700-3</strain>
    </source>
</reference>
<dbReference type="InParanoid" id="E3KYQ2"/>
<keyword evidence="2" id="KW-1185">Reference proteome</keyword>
<gene>
    <name evidence="1" type="ORF">PGTG_15290</name>
</gene>
<dbReference type="HOGENOM" id="CLU_2159675_0_0_1"/>
<dbReference type="EMBL" id="DS178322">
    <property type="protein sequence ID" value="EFP89448.1"/>
    <property type="molecule type" value="Genomic_DNA"/>
</dbReference>
<dbReference type="GeneID" id="10547335"/>